<keyword evidence="2" id="KW-1185">Reference proteome</keyword>
<accession>A0ABQ4T2S5</accession>
<comment type="caution">
    <text evidence="1">The sequence shown here is derived from an EMBL/GenBank/DDBJ whole genome shotgun (WGS) entry which is preliminary data.</text>
</comment>
<evidence type="ECO:0000313" key="1">
    <source>
        <dbReference type="EMBL" id="GJE25271.1"/>
    </source>
</evidence>
<dbReference type="EMBL" id="BPQV01000001">
    <property type="protein sequence ID" value="GJE25271.1"/>
    <property type="molecule type" value="Genomic_DNA"/>
</dbReference>
<sequence length="101" mass="10295">MGLVAASGIASDYPPEAPFRVSAVSTGLSAFGTAPALPDHLASLRAAAPALDADDLPGDGRRLFADAVPPFVTGDGRSLRPVSDIGCALAERRCPDRPPRA</sequence>
<protein>
    <submittedName>
        <fullName evidence="1">Uncharacterized protein</fullName>
    </submittedName>
</protein>
<dbReference type="Proteomes" id="UP001055156">
    <property type="component" value="Unassembled WGS sequence"/>
</dbReference>
<name>A0ABQ4T2S5_METOR</name>
<organism evidence="1 2">
    <name type="scientific">Methylobacterium organophilum</name>
    <dbReference type="NCBI Taxonomy" id="410"/>
    <lineage>
        <taxon>Bacteria</taxon>
        <taxon>Pseudomonadati</taxon>
        <taxon>Pseudomonadota</taxon>
        <taxon>Alphaproteobacteria</taxon>
        <taxon>Hyphomicrobiales</taxon>
        <taxon>Methylobacteriaceae</taxon>
        <taxon>Methylobacterium</taxon>
    </lineage>
</organism>
<evidence type="ECO:0000313" key="2">
    <source>
        <dbReference type="Proteomes" id="UP001055156"/>
    </source>
</evidence>
<proteinExistence type="predicted"/>
<reference evidence="1" key="2">
    <citation type="submission" date="2021-08" db="EMBL/GenBank/DDBJ databases">
        <authorList>
            <person name="Tani A."/>
            <person name="Ola A."/>
            <person name="Ogura Y."/>
            <person name="Katsura K."/>
            <person name="Hayashi T."/>
        </authorList>
    </citation>
    <scope>NUCLEOTIDE SEQUENCE</scope>
    <source>
        <strain evidence="1">NBRC 15689</strain>
    </source>
</reference>
<reference evidence="1" key="1">
    <citation type="journal article" date="2021" name="Front. Microbiol.">
        <title>Comprehensive Comparative Genomics and Phenotyping of Methylobacterium Species.</title>
        <authorList>
            <person name="Alessa O."/>
            <person name="Ogura Y."/>
            <person name="Fujitani Y."/>
            <person name="Takami H."/>
            <person name="Hayashi T."/>
            <person name="Sahin N."/>
            <person name="Tani A."/>
        </authorList>
    </citation>
    <scope>NUCLEOTIDE SEQUENCE</scope>
    <source>
        <strain evidence="1">NBRC 15689</strain>
    </source>
</reference>
<gene>
    <name evidence="1" type="ORF">LKMONMHP_0105</name>
</gene>